<dbReference type="HOGENOM" id="CLU_3089295_0_0_1"/>
<organism evidence="2">
    <name type="scientific">Magallana gigas</name>
    <name type="common">Pacific oyster</name>
    <name type="synonym">Crassostrea gigas</name>
    <dbReference type="NCBI Taxonomy" id="29159"/>
    <lineage>
        <taxon>Eukaryota</taxon>
        <taxon>Metazoa</taxon>
        <taxon>Spiralia</taxon>
        <taxon>Lophotrochozoa</taxon>
        <taxon>Mollusca</taxon>
        <taxon>Bivalvia</taxon>
        <taxon>Autobranchia</taxon>
        <taxon>Pteriomorphia</taxon>
        <taxon>Ostreida</taxon>
        <taxon>Ostreoidea</taxon>
        <taxon>Ostreidae</taxon>
        <taxon>Magallana</taxon>
    </lineage>
</organism>
<reference evidence="2" key="1">
    <citation type="journal article" date="2012" name="Nature">
        <title>The oyster genome reveals stress adaptation and complexity of shell formation.</title>
        <authorList>
            <person name="Zhang G."/>
            <person name="Fang X."/>
            <person name="Guo X."/>
            <person name="Li L."/>
            <person name="Luo R."/>
            <person name="Xu F."/>
            <person name="Yang P."/>
            <person name="Zhang L."/>
            <person name="Wang X."/>
            <person name="Qi H."/>
            <person name="Xiong Z."/>
            <person name="Que H."/>
            <person name="Xie Y."/>
            <person name="Holland P.W."/>
            <person name="Paps J."/>
            <person name="Zhu Y."/>
            <person name="Wu F."/>
            <person name="Chen Y."/>
            <person name="Wang J."/>
            <person name="Peng C."/>
            <person name="Meng J."/>
            <person name="Yang L."/>
            <person name="Liu J."/>
            <person name="Wen B."/>
            <person name="Zhang N."/>
            <person name="Huang Z."/>
            <person name="Zhu Q."/>
            <person name="Feng Y."/>
            <person name="Mount A."/>
            <person name="Hedgecock D."/>
            <person name="Xu Z."/>
            <person name="Liu Y."/>
            <person name="Domazet-Loso T."/>
            <person name="Du Y."/>
            <person name="Sun X."/>
            <person name="Zhang S."/>
            <person name="Liu B."/>
            <person name="Cheng P."/>
            <person name="Jiang X."/>
            <person name="Li J."/>
            <person name="Fan D."/>
            <person name="Wang W."/>
            <person name="Fu W."/>
            <person name="Wang T."/>
            <person name="Wang B."/>
            <person name="Zhang J."/>
            <person name="Peng Z."/>
            <person name="Li Y."/>
            <person name="Li N."/>
            <person name="Wang J."/>
            <person name="Chen M."/>
            <person name="He Y."/>
            <person name="Tan F."/>
            <person name="Song X."/>
            <person name="Zheng Q."/>
            <person name="Huang R."/>
            <person name="Yang H."/>
            <person name="Du X."/>
            <person name="Chen L."/>
            <person name="Yang M."/>
            <person name="Gaffney P.M."/>
            <person name="Wang S."/>
            <person name="Luo L."/>
            <person name="She Z."/>
            <person name="Ming Y."/>
            <person name="Huang W."/>
            <person name="Zhang S."/>
            <person name="Huang B."/>
            <person name="Zhang Y."/>
            <person name="Qu T."/>
            <person name="Ni P."/>
            <person name="Miao G."/>
            <person name="Wang J."/>
            <person name="Wang Q."/>
            <person name="Steinberg C.E."/>
            <person name="Wang H."/>
            <person name="Li N."/>
            <person name="Qian L."/>
            <person name="Zhang G."/>
            <person name="Li Y."/>
            <person name="Yang H."/>
            <person name="Liu X."/>
            <person name="Wang J."/>
            <person name="Yin Y."/>
            <person name="Wang J."/>
        </authorList>
    </citation>
    <scope>NUCLEOTIDE SEQUENCE [LARGE SCALE GENOMIC DNA]</scope>
    <source>
        <strain evidence="2">05x7-T-G4-1.051#20</strain>
    </source>
</reference>
<name>K1R5C5_MAGGI</name>
<dbReference type="EMBL" id="JH817457">
    <property type="protein sequence ID" value="EKC36415.1"/>
    <property type="molecule type" value="Genomic_DNA"/>
</dbReference>
<dbReference type="InParanoid" id="K1R5C5"/>
<proteinExistence type="predicted"/>
<dbReference type="AlphaFoldDB" id="K1R5C5"/>
<evidence type="ECO:0000256" key="1">
    <source>
        <dbReference type="SAM" id="MobiDB-lite"/>
    </source>
</evidence>
<protein>
    <submittedName>
        <fullName evidence="2">Uncharacterized protein</fullName>
    </submittedName>
</protein>
<feature type="region of interest" description="Disordered" evidence="1">
    <location>
        <begin position="1"/>
        <end position="52"/>
    </location>
</feature>
<accession>K1R5C5</accession>
<feature type="compositionally biased region" description="Basic and acidic residues" evidence="1">
    <location>
        <begin position="31"/>
        <end position="52"/>
    </location>
</feature>
<sequence length="52" mass="5561">MLDKGGDIAIDSTAAHSTTGSHVHAVMSTEARVRDRRSQTRGARPDLRETAA</sequence>
<gene>
    <name evidence="2" type="ORF">CGI_10007595</name>
</gene>
<evidence type="ECO:0000313" key="2">
    <source>
        <dbReference type="EMBL" id="EKC36415.1"/>
    </source>
</evidence>